<sequence length="574" mass="64008">MSLNDDGNKIGLVYTAQDPDDATRLSVIYMESAEGLGFSAPDTVGLGCWPSFSEGACFWQSAHDPAVYHPDALFYAYQLNDTFSTPYPLSAIPLWADSGRFSPVGFVSENDTVHAIIRTKVATHIGGGSEVTRYYSVATLYARFPEALPGACVMDTLQQTTSTSAAGYNIGDYAASVVKRDSMVYGAYDDIVACYFVTITPSGNTTTTIGQGSQPSVSCCEGNITYTYLGSGDTSLIRLWRYLDDTTWVEHDTFYLDDEAEILCGEEGLMYGIQHSDTSLADLYVYDPISEEYYLTKTYTGYYPHPYIDDKLNELSWITTYSDEVDYETYHLTTDRRGLNVLLPALYLESDERRSPYTVYRDTCIHYTSVDVDSAADSLIYRFPHLNSRNNYSVIVEFYTECDSATQLQLTVGSSVDTIQIPGNSYSWYETDISSGDDTLNLAIRRLSQFGFVPVSRIIVWRPNESESYIMGGPQSSPGPEVIPFCLYQPFPNPFGDAATIRYSLPYATHVSLKIYDVAGRLVTKLVDAEVEPGIHELRWTGKDDVNRRCASGVYFVRFTAGDYKASKKMVLIK</sequence>
<comment type="caution">
    <text evidence="2">The sequence shown here is derived from an EMBL/GenBank/DDBJ whole genome shotgun (WGS) entry which is preliminary data.</text>
</comment>
<dbReference type="Proteomes" id="UP000317778">
    <property type="component" value="Unassembled WGS sequence"/>
</dbReference>
<dbReference type="EMBL" id="NJBO01000031">
    <property type="protein sequence ID" value="TKJ37650.1"/>
    <property type="molecule type" value="Genomic_DNA"/>
</dbReference>
<dbReference type="Gene3D" id="2.60.40.4070">
    <property type="match status" value="1"/>
</dbReference>
<dbReference type="Pfam" id="PF18962">
    <property type="entry name" value="Por_Secre_tail"/>
    <property type="match status" value="1"/>
</dbReference>
<protein>
    <recommendedName>
        <fullName evidence="1">Secretion system C-terminal sorting domain-containing protein</fullName>
    </recommendedName>
</protein>
<dbReference type="NCBIfam" id="TIGR04183">
    <property type="entry name" value="Por_Secre_tail"/>
    <property type="match status" value="1"/>
</dbReference>
<accession>A0A532URT9</accession>
<gene>
    <name evidence="2" type="ORF">CEE36_11030</name>
</gene>
<proteinExistence type="predicted"/>
<reference evidence="2 3" key="1">
    <citation type="submission" date="2017-06" db="EMBL/GenBank/DDBJ databases">
        <title>Novel microbial phyla capable of carbon fixation and sulfur reduction in deep-sea sediments.</title>
        <authorList>
            <person name="Huang J."/>
            <person name="Baker B."/>
            <person name="Wang Y."/>
        </authorList>
    </citation>
    <scope>NUCLEOTIDE SEQUENCE [LARGE SCALE GENOMIC DNA]</scope>
    <source>
        <strain evidence="2">B3_TA06</strain>
    </source>
</reference>
<evidence type="ECO:0000313" key="3">
    <source>
        <dbReference type="Proteomes" id="UP000317778"/>
    </source>
</evidence>
<evidence type="ECO:0000259" key="1">
    <source>
        <dbReference type="Pfam" id="PF18962"/>
    </source>
</evidence>
<dbReference type="AlphaFoldDB" id="A0A532URT9"/>
<feature type="domain" description="Secretion system C-terminal sorting" evidence="1">
    <location>
        <begin position="491"/>
        <end position="571"/>
    </location>
</feature>
<dbReference type="InterPro" id="IPR026444">
    <property type="entry name" value="Secre_tail"/>
</dbReference>
<evidence type="ECO:0000313" key="2">
    <source>
        <dbReference type="EMBL" id="TKJ37650.1"/>
    </source>
</evidence>
<organism evidence="2 3">
    <name type="scientific">candidate division TA06 bacterium B3_TA06</name>
    <dbReference type="NCBI Taxonomy" id="2012487"/>
    <lineage>
        <taxon>Bacteria</taxon>
        <taxon>Bacteria division TA06</taxon>
    </lineage>
</organism>
<name>A0A532URT9_UNCT6</name>